<accession>A0A9P5TB75</accession>
<dbReference type="AlphaFoldDB" id="A0A9P5TB75"/>
<dbReference type="Proteomes" id="UP000759537">
    <property type="component" value="Unassembled WGS sequence"/>
</dbReference>
<reference evidence="4" key="1">
    <citation type="submission" date="2019-10" db="EMBL/GenBank/DDBJ databases">
        <authorList>
            <consortium name="DOE Joint Genome Institute"/>
            <person name="Kuo A."/>
            <person name="Miyauchi S."/>
            <person name="Kiss E."/>
            <person name="Drula E."/>
            <person name="Kohler A."/>
            <person name="Sanchez-Garcia M."/>
            <person name="Andreopoulos B."/>
            <person name="Barry K.W."/>
            <person name="Bonito G."/>
            <person name="Buee M."/>
            <person name="Carver A."/>
            <person name="Chen C."/>
            <person name="Cichocki N."/>
            <person name="Clum A."/>
            <person name="Culley D."/>
            <person name="Crous P.W."/>
            <person name="Fauchery L."/>
            <person name="Girlanda M."/>
            <person name="Hayes R."/>
            <person name="Keri Z."/>
            <person name="LaButti K."/>
            <person name="Lipzen A."/>
            <person name="Lombard V."/>
            <person name="Magnuson J."/>
            <person name="Maillard F."/>
            <person name="Morin E."/>
            <person name="Murat C."/>
            <person name="Nolan M."/>
            <person name="Ohm R."/>
            <person name="Pangilinan J."/>
            <person name="Pereira M."/>
            <person name="Perotto S."/>
            <person name="Peter M."/>
            <person name="Riley R."/>
            <person name="Sitrit Y."/>
            <person name="Stielow B."/>
            <person name="Szollosi G."/>
            <person name="Zifcakova L."/>
            <person name="Stursova M."/>
            <person name="Spatafora J.W."/>
            <person name="Tedersoo L."/>
            <person name="Vaario L.-M."/>
            <person name="Yamada A."/>
            <person name="Yan M."/>
            <person name="Wang P."/>
            <person name="Xu J."/>
            <person name="Bruns T."/>
            <person name="Baldrian P."/>
            <person name="Vilgalys R."/>
            <person name="Henrissat B."/>
            <person name="Grigoriev I.V."/>
            <person name="Hibbett D."/>
            <person name="Nagy L.G."/>
            <person name="Martin F.M."/>
        </authorList>
    </citation>
    <scope>NUCLEOTIDE SEQUENCE</scope>
    <source>
        <strain evidence="4">Prilba</strain>
    </source>
</reference>
<protein>
    <recommendedName>
        <fullName evidence="3">DUF1746 domain-containing protein</fullName>
    </recommendedName>
</protein>
<comment type="caution">
    <text evidence="4">The sequence shown here is derived from an EMBL/GenBank/DDBJ whole genome shotgun (WGS) entry which is preliminary data.</text>
</comment>
<dbReference type="PANTHER" id="PTHR39405">
    <property type="entry name" value="DSC E3 UBIQUITIN LIGASE COMPLEX SUBUNIT 4"/>
    <property type="match status" value="1"/>
</dbReference>
<feature type="transmembrane region" description="Helical" evidence="2">
    <location>
        <begin position="26"/>
        <end position="49"/>
    </location>
</feature>
<keyword evidence="2" id="KW-0812">Transmembrane</keyword>
<dbReference type="GO" id="GO:0032933">
    <property type="term" value="P:SREBP signaling pathway"/>
    <property type="evidence" value="ECO:0007669"/>
    <property type="project" value="InterPro"/>
</dbReference>
<evidence type="ECO:0000313" key="5">
    <source>
        <dbReference type="Proteomes" id="UP000759537"/>
    </source>
</evidence>
<dbReference type="EMBL" id="WHVB01000005">
    <property type="protein sequence ID" value="KAF8482813.1"/>
    <property type="molecule type" value="Genomic_DNA"/>
</dbReference>
<feature type="transmembrane region" description="Helical" evidence="2">
    <location>
        <begin position="109"/>
        <end position="130"/>
    </location>
</feature>
<feature type="transmembrane region" description="Helical" evidence="2">
    <location>
        <begin position="70"/>
        <end position="89"/>
    </location>
</feature>
<proteinExistence type="predicted"/>
<dbReference type="InterPro" id="IPR038967">
    <property type="entry name" value="Dsc4-like"/>
</dbReference>
<keyword evidence="2" id="KW-0472">Membrane</keyword>
<dbReference type="GO" id="GO:0005783">
    <property type="term" value="C:endoplasmic reticulum"/>
    <property type="evidence" value="ECO:0007669"/>
    <property type="project" value="TreeGrafter"/>
</dbReference>
<evidence type="ECO:0000313" key="4">
    <source>
        <dbReference type="EMBL" id="KAF8482813.1"/>
    </source>
</evidence>
<dbReference type="Pfam" id="PF08508">
    <property type="entry name" value="DUF1746"/>
    <property type="match status" value="1"/>
</dbReference>
<evidence type="ECO:0000256" key="1">
    <source>
        <dbReference type="SAM" id="MobiDB-lite"/>
    </source>
</evidence>
<sequence length="258" mass="28595">MPIRHNAMHIRYATQRQHIIDSLDTLLYQLHVLSFLLAPSIVTLFVRAAGQFQLSHPREFGPQRTLRFRFILIGMFNASSIWNHAYVGAVDGRTAVLDFVGMGFTPSRTQLLLLDLLIITLSVVVTTVAYEATYARAVTSAAIRATLDLTPSHAHPYTDPLTPLVSEEGSDLVLDLRFSLLLRHIRQPPSPPPEDTQLPNGAAVVEGLRMLLQAQHALRERQEARQTPLVGDARGDDARGEDRDRRVPGGMDPPEDGG</sequence>
<keyword evidence="2" id="KW-1133">Transmembrane helix</keyword>
<feature type="compositionally biased region" description="Basic and acidic residues" evidence="1">
    <location>
        <begin position="233"/>
        <end position="247"/>
    </location>
</feature>
<dbReference type="PANTHER" id="PTHR39405:SF1">
    <property type="entry name" value="DSC E3 UBIQUITIN LIGASE COMPLEX SUBUNIT 4"/>
    <property type="match status" value="1"/>
</dbReference>
<organism evidence="4 5">
    <name type="scientific">Russula ochroleuca</name>
    <dbReference type="NCBI Taxonomy" id="152965"/>
    <lineage>
        <taxon>Eukaryota</taxon>
        <taxon>Fungi</taxon>
        <taxon>Dikarya</taxon>
        <taxon>Basidiomycota</taxon>
        <taxon>Agaricomycotina</taxon>
        <taxon>Agaricomycetes</taxon>
        <taxon>Russulales</taxon>
        <taxon>Russulaceae</taxon>
        <taxon>Russula</taxon>
    </lineage>
</organism>
<dbReference type="OrthoDB" id="5428737at2759"/>
<reference evidence="4" key="2">
    <citation type="journal article" date="2020" name="Nat. Commun.">
        <title>Large-scale genome sequencing of mycorrhizal fungi provides insights into the early evolution of symbiotic traits.</title>
        <authorList>
            <person name="Miyauchi S."/>
            <person name="Kiss E."/>
            <person name="Kuo A."/>
            <person name="Drula E."/>
            <person name="Kohler A."/>
            <person name="Sanchez-Garcia M."/>
            <person name="Morin E."/>
            <person name="Andreopoulos B."/>
            <person name="Barry K.W."/>
            <person name="Bonito G."/>
            <person name="Buee M."/>
            <person name="Carver A."/>
            <person name="Chen C."/>
            <person name="Cichocki N."/>
            <person name="Clum A."/>
            <person name="Culley D."/>
            <person name="Crous P.W."/>
            <person name="Fauchery L."/>
            <person name="Girlanda M."/>
            <person name="Hayes R.D."/>
            <person name="Keri Z."/>
            <person name="LaButti K."/>
            <person name="Lipzen A."/>
            <person name="Lombard V."/>
            <person name="Magnuson J."/>
            <person name="Maillard F."/>
            <person name="Murat C."/>
            <person name="Nolan M."/>
            <person name="Ohm R.A."/>
            <person name="Pangilinan J."/>
            <person name="Pereira M.F."/>
            <person name="Perotto S."/>
            <person name="Peter M."/>
            <person name="Pfister S."/>
            <person name="Riley R."/>
            <person name="Sitrit Y."/>
            <person name="Stielow J.B."/>
            <person name="Szollosi G."/>
            <person name="Zifcakova L."/>
            <person name="Stursova M."/>
            <person name="Spatafora J.W."/>
            <person name="Tedersoo L."/>
            <person name="Vaario L.M."/>
            <person name="Yamada A."/>
            <person name="Yan M."/>
            <person name="Wang P."/>
            <person name="Xu J."/>
            <person name="Bruns T."/>
            <person name="Baldrian P."/>
            <person name="Vilgalys R."/>
            <person name="Dunand C."/>
            <person name="Henrissat B."/>
            <person name="Grigoriev I.V."/>
            <person name="Hibbett D."/>
            <person name="Nagy L.G."/>
            <person name="Martin F.M."/>
        </authorList>
    </citation>
    <scope>NUCLEOTIDE SEQUENCE</scope>
    <source>
        <strain evidence="4">Prilba</strain>
    </source>
</reference>
<feature type="domain" description="DUF1746" evidence="3">
    <location>
        <begin position="22"/>
        <end position="124"/>
    </location>
</feature>
<name>A0A9P5TB75_9AGAM</name>
<dbReference type="GO" id="GO:0044695">
    <property type="term" value="C:Dsc E3 ubiquitin ligase complex"/>
    <property type="evidence" value="ECO:0007669"/>
    <property type="project" value="InterPro"/>
</dbReference>
<gene>
    <name evidence="4" type="ORF">DFH94DRAFT_729843</name>
</gene>
<keyword evidence="5" id="KW-1185">Reference proteome</keyword>
<evidence type="ECO:0000256" key="2">
    <source>
        <dbReference type="SAM" id="Phobius"/>
    </source>
</evidence>
<feature type="region of interest" description="Disordered" evidence="1">
    <location>
        <begin position="216"/>
        <end position="258"/>
    </location>
</feature>
<dbReference type="InterPro" id="IPR013715">
    <property type="entry name" value="DUF1746"/>
</dbReference>
<evidence type="ECO:0000259" key="3">
    <source>
        <dbReference type="Pfam" id="PF08508"/>
    </source>
</evidence>